<gene>
    <name evidence="4" type="ORF">FG385_27030</name>
</gene>
<dbReference type="GO" id="GO:0008270">
    <property type="term" value="F:zinc ion binding"/>
    <property type="evidence" value="ECO:0007669"/>
    <property type="project" value="InterPro"/>
</dbReference>
<dbReference type="AlphaFoldDB" id="A0A5C4LS54"/>
<dbReference type="InterPro" id="IPR003870">
    <property type="entry name" value="DUF222"/>
</dbReference>
<reference evidence="4 5" key="1">
    <citation type="submission" date="2019-06" db="EMBL/GenBank/DDBJ databases">
        <title>Amycolatopsis alkalitolerans sp. nov., isolated from Gastrodia elata Blume.</title>
        <authorList>
            <person name="Narsing Rao M.P."/>
            <person name="Li W.J."/>
        </authorList>
    </citation>
    <scope>NUCLEOTIDE SEQUENCE [LARGE SCALE GENOMIC DNA]</scope>
    <source>
        <strain evidence="4 5">SYSUP0005</strain>
    </source>
</reference>
<dbReference type="InterPro" id="IPR003615">
    <property type="entry name" value="HNH_nuc"/>
</dbReference>
<sequence>MTSSFPSLSDTELLDALREKEIERRRAYCDELRLIAEIDARGGDIGVGALLRDMFNLGPLDARRMVAHARALTASMSPSGARLAPPLPVVAGALADGVIGPEHVEVIRKVVEKLPVSASVEARVTAEKILCEAAISSEPCMVKRLGSEILHRLDPDGDEPRDKDLERPRNQLDVRETSRGVSGSFDLDTEAGALLTNLLSPLTEPAATPDGPDPRSASERRGDAFVEILHLAAGSPDGPSEAGEPVTLMVSVTLDDLKAGVGHGLLDGYWNVSVAQIRRMACNARIVPVVLGAQGETLDVGRATRIVPRSIRRALTRRDEGCTFPGCGTKAKQTDAHHILEWSRGGTTALSNLTLLCRRHHRTIHHTDWQIRMIHGKPWFTPPSYVDPERAPRHNTLHAMRT</sequence>
<feature type="compositionally biased region" description="Basic and acidic residues" evidence="2">
    <location>
        <begin position="151"/>
        <end position="178"/>
    </location>
</feature>
<dbReference type="GO" id="GO:0004519">
    <property type="term" value="F:endonuclease activity"/>
    <property type="evidence" value="ECO:0007669"/>
    <property type="project" value="InterPro"/>
</dbReference>
<evidence type="ECO:0000313" key="5">
    <source>
        <dbReference type="Proteomes" id="UP000305546"/>
    </source>
</evidence>
<feature type="domain" description="HNH nuclease" evidence="3">
    <location>
        <begin position="310"/>
        <end position="362"/>
    </location>
</feature>
<accession>A0A5C4LS54</accession>
<evidence type="ECO:0000256" key="1">
    <source>
        <dbReference type="ARBA" id="ARBA00023450"/>
    </source>
</evidence>
<organism evidence="4 5">
    <name type="scientific">Amycolatopsis alkalitolerans</name>
    <dbReference type="NCBI Taxonomy" id="2547244"/>
    <lineage>
        <taxon>Bacteria</taxon>
        <taxon>Bacillati</taxon>
        <taxon>Actinomycetota</taxon>
        <taxon>Actinomycetes</taxon>
        <taxon>Pseudonocardiales</taxon>
        <taxon>Pseudonocardiaceae</taxon>
        <taxon>Amycolatopsis</taxon>
    </lineage>
</organism>
<dbReference type="Proteomes" id="UP000305546">
    <property type="component" value="Unassembled WGS sequence"/>
</dbReference>
<dbReference type="Pfam" id="PF01844">
    <property type="entry name" value="HNH"/>
    <property type="match status" value="1"/>
</dbReference>
<dbReference type="CDD" id="cd00085">
    <property type="entry name" value="HNHc"/>
    <property type="match status" value="1"/>
</dbReference>
<dbReference type="SMART" id="SM00507">
    <property type="entry name" value="HNHc"/>
    <property type="match status" value="1"/>
</dbReference>
<dbReference type="InterPro" id="IPR002711">
    <property type="entry name" value="HNH"/>
</dbReference>
<dbReference type="GO" id="GO:0003676">
    <property type="term" value="F:nucleic acid binding"/>
    <property type="evidence" value="ECO:0007669"/>
    <property type="project" value="InterPro"/>
</dbReference>
<comment type="similarity">
    <text evidence="1">Belongs to the Rv1128c/1148c/1588c/1702c/1945/3466 family.</text>
</comment>
<feature type="region of interest" description="Disordered" evidence="2">
    <location>
        <begin position="151"/>
        <end position="183"/>
    </location>
</feature>
<dbReference type="RefSeq" id="WP_139099611.1">
    <property type="nucleotide sequence ID" value="NZ_VDFW01000031.1"/>
</dbReference>
<dbReference type="EMBL" id="VDFW01000031">
    <property type="protein sequence ID" value="TNC21781.1"/>
    <property type="molecule type" value="Genomic_DNA"/>
</dbReference>
<evidence type="ECO:0000259" key="3">
    <source>
        <dbReference type="SMART" id="SM00507"/>
    </source>
</evidence>
<proteinExistence type="inferred from homology"/>
<comment type="caution">
    <text evidence="4">The sequence shown here is derived from an EMBL/GenBank/DDBJ whole genome shotgun (WGS) entry which is preliminary data.</text>
</comment>
<keyword evidence="5" id="KW-1185">Reference proteome</keyword>
<name>A0A5C4LS54_9PSEU</name>
<protein>
    <submittedName>
        <fullName evidence="4">DUF222 domain-containing protein</fullName>
    </submittedName>
</protein>
<evidence type="ECO:0000256" key="2">
    <source>
        <dbReference type="SAM" id="MobiDB-lite"/>
    </source>
</evidence>
<dbReference type="OrthoDB" id="3656171at2"/>
<feature type="region of interest" description="Disordered" evidence="2">
    <location>
        <begin position="200"/>
        <end position="219"/>
    </location>
</feature>
<dbReference type="Gene3D" id="1.10.30.50">
    <property type="match status" value="1"/>
</dbReference>
<evidence type="ECO:0000313" key="4">
    <source>
        <dbReference type="EMBL" id="TNC21781.1"/>
    </source>
</evidence>
<dbReference type="Pfam" id="PF02720">
    <property type="entry name" value="DUF222"/>
    <property type="match status" value="1"/>
</dbReference>